<organism evidence="8 9">
    <name type="scientific">Dioscorea zingiberensis</name>
    <dbReference type="NCBI Taxonomy" id="325984"/>
    <lineage>
        <taxon>Eukaryota</taxon>
        <taxon>Viridiplantae</taxon>
        <taxon>Streptophyta</taxon>
        <taxon>Embryophyta</taxon>
        <taxon>Tracheophyta</taxon>
        <taxon>Spermatophyta</taxon>
        <taxon>Magnoliopsida</taxon>
        <taxon>Liliopsida</taxon>
        <taxon>Dioscoreales</taxon>
        <taxon>Dioscoreaceae</taxon>
        <taxon>Dioscorea</taxon>
    </lineage>
</organism>
<feature type="transmembrane region" description="Helical" evidence="7">
    <location>
        <begin position="9"/>
        <end position="34"/>
    </location>
</feature>
<feature type="transmembrane region" description="Helical" evidence="7">
    <location>
        <begin position="250"/>
        <end position="271"/>
    </location>
</feature>
<dbReference type="InterPro" id="IPR009262">
    <property type="entry name" value="SLC35_F1/F2/F6"/>
</dbReference>
<feature type="transmembrane region" description="Helical" evidence="7">
    <location>
        <begin position="223"/>
        <end position="243"/>
    </location>
</feature>
<evidence type="ECO:0000256" key="6">
    <source>
        <dbReference type="ARBA" id="ARBA00023136"/>
    </source>
</evidence>
<dbReference type="Pfam" id="PF06027">
    <property type="entry name" value="SLC35F"/>
    <property type="match status" value="1"/>
</dbReference>
<evidence type="ECO:0000313" key="9">
    <source>
        <dbReference type="Proteomes" id="UP001085076"/>
    </source>
</evidence>
<gene>
    <name evidence="8" type="ORF">J5N97_025944</name>
</gene>
<comment type="subcellular location">
    <subcellularLocation>
        <location evidence="1">Membrane</location>
        <topology evidence="1">Multi-pass membrane protein</topology>
    </subcellularLocation>
</comment>
<keyword evidence="9" id="KW-1185">Reference proteome</keyword>
<keyword evidence="6 7" id="KW-0472">Membrane</keyword>
<dbReference type="InterPro" id="IPR052221">
    <property type="entry name" value="SLC35F_Transporter"/>
</dbReference>
<keyword evidence="4 7" id="KW-0812">Transmembrane</keyword>
<evidence type="ECO:0000256" key="1">
    <source>
        <dbReference type="ARBA" id="ARBA00004141"/>
    </source>
</evidence>
<dbReference type="Proteomes" id="UP001085076">
    <property type="component" value="Miscellaneous, Linkage group lg08"/>
</dbReference>
<feature type="transmembrane region" description="Helical" evidence="7">
    <location>
        <begin position="94"/>
        <end position="118"/>
    </location>
</feature>
<feature type="transmembrane region" description="Helical" evidence="7">
    <location>
        <begin position="277"/>
        <end position="295"/>
    </location>
</feature>
<comment type="similarity">
    <text evidence="2">Belongs to the SLC35F solute transporter family.</text>
</comment>
<feature type="transmembrane region" description="Helical" evidence="7">
    <location>
        <begin position="46"/>
        <end position="62"/>
    </location>
</feature>
<keyword evidence="3" id="KW-0813">Transport</keyword>
<comment type="caution">
    <text evidence="8">The sequence shown here is derived from an EMBL/GenBank/DDBJ whole genome shotgun (WGS) entry which is preliminary data.</text>
</comment>
<feature type="transmembrane region" description="Helical" evidence="7">
    <location>
        <begin position="156"/>
        <end position="173"/>
    </location>
</feature>
<sequence>MNKKEIWRLVFILFLGQLVSFSLAVSSFIASYIASTGIDTPLTQSFFTYLTLSLVLGSIFLYRRCKPLVPWYWYLALGFVDVQGNYLYVKAYQYSSITSVTLLDCWTIPWVMILTWFVLQTRYSLWQFVGAAISVVGLALVLLSDDKTSSNDGKKPLLGDALVIGCTFFYAMSNVGEEFFAKRRNLFEVLTMLGVFGALISACEIYIFERKNLESVQWSPTVISLYIGYAAVSFLFYILYPFILKMSGSALFNLSLLTSDMWAVVIRIFFYHQQVNWLYYLAFSIVAIGLIIYSLNEKSSATATTIEDEEAADLHEPLSPENEVNSVT</sequence>
<evidence type="ECO:0000256" key="7">
    <source>
        <dbReference type="SAM" id="Phobius"/>
    </source>
</evidence>
<name>A0A9D5C164_9LILI</name>
<evidence type="ECO:0000256" key="2">
    <source>
        <dbReference type="ARBA" id="ARBA00007863"/>
    </source>
</evidence>
<dbReference type="PANTHER" id="PTHR14233">
    <property type="entry name" value="DUF914-RELATED"/>
    <property type="match status" value="1"/>
</dbReference>
<protein>
    <submittedName>
        <fullName evidence="8">Uncharacterized protein</fullName>
    </submittedName>
</protein>
<proteinExistence type="inferred from homology"/>
<feature type="transmembrane region" description="Helical" evidence="7">
    <location>
        <begin position="185"/>
        <end position="208"/>
    </location>
</feature>
<feature type="transmembrane region" description="Helical" evidence="7">
    <location>
        <begin position="125"/>
        <end position="144"/>
    </location>
</feature>
<evidence type="ECO:0000256" key="3">
    <source>
        <dbReference type="ARBA" id="ARBA00022448"/>
    </source>
</evidence>
<dbReference type="InterPro" id="IPR037185">
    <property type="entry name" value="EmrE-like"/>
</dbReference>
<dbReference type="EMBL" id="JAGGNH010000008">
    <property type="protein sequence ID" value="KAJ0964806.1"/>
    <property type="molecule type" value="Genomic_DNA"/>
</dbReference>
<evidence type="ECO:0000256" key="4">
    <source>
        <dbReference type="ARBA" id="ARBA00022692"/>
    </source>
</evidence>
<dbReference type="PANTHER" id="PTHR14233:SF18">
    <property type="entry name" value="OS05G0444300 PROTEIN"/>
    <property type="match status" value="1"/>
</dbReference>
<dbReference type="SUPFAM" id="SSF103481">
    <property type="entry name" value="Multidrug resistance efflux transporter EmrE"/>
    <property type="match status" value="1"/>
</dbReference>
<accession>A0A9D5C164</accession>
<dbReference type="GO" id="GO:0022857">
    <property type="term" value="F:transmembrane transporter activity"/>
    <property type="evidence" value="ECO:0007669"/>
    <property type="project" value="InterPro"/>
</dbReference>
<dbReference type="AlphaFoldDB" id="A0A9D5C164"/>
<feature type="transmembrane region" description="Helical" evidence="7">
    <location>
        <begin position="71"/>
        <end position="88"/>
    </location>
</feature>
<dbReference type="OrthoDB" id="429955at2759"/>
<reference evidence="8" key="2">
    <citation type="journal article" date="2022" name="Hortic Res">
        <title>The genome of Dioscorea zingiberensis sheds light on the biosynthesis, origin and evolution of the medicinally important diosgenin saponins.</title>
        <authorList>
            <person name="Li Y."/>
            <person name="Tan C."/>
            <person name="Li Z."/>
            <person name="Guo J."/>
            <person name="Li S."/>
            <person name="Chen X."/>
            <person name="Wang C."/>
            <person name="Dai X."/>
            <person name="Yang H."/>
            <person name="Song W."/>
            <person name="Hou L."/>
            <person name="Xu J."/>
            <person name="Tong Z."/>
            <person name="Xu A."/>
            <person name="Yuan X."/>
            <person name="Wang W."/>
            <person name="Yang Q."/>
            <person name="Chen L."/>
            <person name="Sun Z."/>
            <person name="Wang K."/>
            <person name="Pan B."/>
            <person name="Chen J."/>
            <person name="Bao Y."/>
            <person name="Liu F."/>
            <person name="Qi X."/>
            <person name="Gang D.R."/>
            <person name="Wen J."/>
            <person name="Li J."/>
        </authorList>
    </citation>
    <scope>NUCLEOTIDE SEQUENCE</scope>
    <source>
        <strain evidence="8">Dzin_1.0</strain>
    </source>
</reference>
<evidence type="ECO:0000313" key="8">
    <source>
        <dbReference type="EMBL" id="KAJ0964806.1"/>
    </source>
</evidence>
<keyword evidence="5 7" id="KW-1133">Transmembrane helix</keyword>
<reference evidence="8" key="1">
    <citation type="submission" date="2021-03" db="EMBL/GenBank/DDBJ databases">
        <authorList>
            <person name="Li Z."/>
            <person name="Yang C."/>
        </authorList>
    </citation>
    <scope>NUCLEOTIDE SEQUENCE</scope>
    <source>
        <strain evidence="8">Dzin_1.0</strain>
        <tissue evidence="8">Leaf</tissue>
    </source>
</reference>
<evidence type="ECO:0000256" key="5">
    <source>
        <dbReference type="ARBA" id="ARBA00022989"/>
    </source>
</evidence>
<dbReference type="GO" id="GO:0016020">
    <property type="term" value="C:membrane"/>
    <property type="evidence" value="ECO:0007669"/>
    <property type="project" value="UniProtKB-SubCell"/>
</dbReference>